<reference evidence="6" key="2">
    <citation type="submission" date="2020-09" db="EMBL/GenBank/DDBJ databases">
        <authorList>
            <person name="Sun Q."/>
            <person name="Kim S."/>
        </authorList>
    </citation>
    <scope>NUCLEOTIDE SEQUENCE</scope>
    <source>
        <strain evidence="6">KCTC 12711</strain>
    </source>
</reference>
<dbReference type="SUPFAM" id="SSF46785">
    <property type="entry name" value="Winged helix' DNA-binding domain"/>
    <property type="match status" value="1"/>
</dbReference>
<protein>
    <submittedName>
        <fullName evidence="6">Transcriptional regulator</fullName>
    </submittedName>
</protein>
<evidence type="ECO:0000256" key="4">
    <source>
        <dbReference type="ARBA" id="ARBA00023163"/>
    </source>
</evidence>
<sequence>MEWDNYRVFLAVARAPSIRAAALRLGTSHSTVLRKIDQLEHTLGARLFERNGHRLALTSAGEEVRHGAEELEDSVQGIERSVTGRDSQLEGVVKLSTPDWFTHSTLLFDLHLFRQHFPNIQLEVELSYRSADLRRREADIAIRIMRQPPDELVGRDLGEFTMAAYATQAHIDRYNPASPGTQSGMLAWGSPERWRPRHGFDHLRAVGFFDNVPLQCDLARQGVGVASLPCLLGDSIPELVRISEPMRMGEIWVVYHADLRQTSRVRVVRDFLCENLSQHIRRVAVP</sequence>
<gene>
    <name evidence="6" type="ORF">GCM10008090_00520</name>
</gene>
<feature type="domain" description="HTH lysR-type" evidence="5">
    <location>
        <begin position="1"/>
        <end position="58"/>
    </location>
</feature>
<dbReference type="PANTHER" id="PTHR30537:SF3">
    <property type="entry name" value="TRANSCRIPTIONAL REGULATORY PROTEIN"/>
    <property type="match status" value="1"/>
</dbReference>
<dbReference type="InterPro" id="IPR000847">
    <property type="entry name" value="LysR_HTH_N"/>
</dbReference>
<proteinExistence type="inferred from homology"/>
<reference evidence="6" key="1">
    <citation type="journal article" date="2014" name="Int. J. Syst. Evol. Microbiol.">
        <title>Complete genome sequence of Corynebacterium casei LMG S-19264T (=DSM 44701T), isolated from a smear-ripened cheese.</title>
        <authorList>
            <consortium name="US DOE Joint Genome Institute (JGI-PGF)"/>
            <person name="Walter F."/>
            <person name="Albersmeier A."/>
            <person name="Kalinowski J."/>
            <person name="Ruckert C."/>
        </authorList>
    </citation>
    <scope>NUCLEOTIDE SEQUENCE</scope>
    <source>
        <strain evidence="6">KCTC 12711</strain>
    </source>
</reference>
<dbReference type="Proteomes" id="UP000614811">
    <property type="component" value="Unassembled WGS sequence"/>
</dbReference>
<accession>A0A918RDZ5</accession>
<keyword evidence="7" id="KW-1185">Reference proteome</keyword>
<dbReference type="RefSeq" id="WP_189398004.1">
    <property type="nucleotide sequence ID" value="NZ_BMXA01000001.1"/>
</dbReference>
<dbReference type="GO" id="GO:0003700">
    <property type="term" value="F:DNA-binding transcription factor activity"/>
    <property type="evidence" value="ECO:0007669"/>
    <property type="project" value="InterPro"/>
</dbReference>
<evidence type="ECO:0000256" key="2">
    <source>
        <dbReference type="ARBA" id="ARBA00023015"/>
    </source>
</evidence>
<evidence type="ECO:0000313" key="7">
    <source>
        <dbReference type="Proteomes" id="UP000614811"/>
    </source>
</evidence>
<comment type="caution">
    <text evidence="6">The sequence shown here is derived from an EMBL/GenBank/DDBJ whole genome shotgun (WGS) entry which is preliminary data.</text>
</comment>
<dbReference type="InterPro" id="IPR005119">
    <property type="entry name" value="LysR_subst-bd"/>
</dbReference>
<organism evidence="6 7">
    <name type="scientific">Arenicella chitinivorans</name>
    <dbReference type="NCBI Taxonomy" id="1329800"/>
    <lineage>
        <taxon>Bacteria</taxon>
        <taxon>Pseudomonadati</taxon>
        <taxon>Pseudomonadota</taxon>
        <taxon>Gammaproteobacteria</taxon>
        <taxon>Arenicellales</taxon>
        <taxon>Arenicellaceae</taxon>
        <taxon>Arenicella</taxon>
    </lineage>
</organism>
<evidence type="ECO:0000256" key="3">
    <source>
        <dbReference type="ARBA" id="ARBA00023125"/>
    </source>
</evidence>
<evidence type="ECO:0000313" key="6">
    <source>
        <dbReference type="EMBL" id="GGZ96208.1"/>
    </source>
</evidence>
<name>A0A918RDZ5_9GAMM</name>
<dbReference type="EMBL" id="BMXA01000001">
    <property type="protein sequence ID" value="GGZ96208.1"/>
    <property type="molecule type" value="Genomic_DNA"/>
</dbReference>
<dbReference type="GO" id="GO:0043565">
    <property type="term" value="F:sequence-specific DNA binding"/>
    <property type="evidence" value="ECO:0007669"/>
    <property type="project" value="TreeGrafter"/>
</dbReference>
<dbReference type="InterPro" id="IPR036390">
    <property type="entry name" value="WH_DNA-bd_sf"/>
</dbReference>
<dbReference type="PANTHER" id="PTHR30537">
    <property type="entry name" value="HTH-TYPE TRANSCRIPTIONAL REGULATOR"/>
    <property type="match status" value="1"/>
</dbReference>
<dbReference type="SUPFAM" id="SSF53850">
    <property type="entry name" value="Periplasmic binding protein-like II"/>
    <property type="match status" value="1"/>
</dbReference>
<dbReference type="Gene3D" id="1.10.10.10">
    <property type="entry name" value="Winged helix-like DNA-binding domain superfamily/Winged helix DNA-binding domain"/>
    <property type="match status" value="1"/>
</dbReference>
<evidence type="ECO:0000256" key="1">
    <source>
        <dbReference type="ARBA" id="ARBA00009437"/>
    </source>
</evidence>
<evidence type="ECO:0000259" key="5">
    <source>
        <dbReference type="PROSITE" id="PS50931"/>
    </source>
</evidence>
<dbReference type="InterPro" id="IPR036388">
    <property type="entry name" value="WH-like_DNA-bd_sf"/>
</dbReference>
<dbReference type="Gene3D" id="3.40.190.290">
    <property type="match status" value="1"/>
</dbReference>
<dbReference type="PROSITE" id="PS50931">
    <property type="entry name" value="HTH_LYSR"/>
    <property type="match status" value="1"/>
</dbReference>
<keyword evidence="3" id="KW-0238">DNA-binding</keyword>
<dbReference type="AlphaFoldDB" id="A0A918RDZ5"/>
<comment type="similarity">
    <text evidence="1">Belongs to the LysR transcriptional regulatory family.</text>
</comment>
<dbReference type="Pfam" id="PF03466">
    <property type="entry name" value="LysR_substrate"/>
    <property type="match status" value="1"/>
</dbReference>
<keyword evidence="4" id="KW-0804">Transcription</keyword>
<dbReference type="GO" id="GO:0006351">
    <property type="term" value="P:DNA-templated transcription"/>
    <property type="evidence" value="ECO:0007669"/>
    <property type="project" value="TreeGrafter"/>
</dbReference>
<dbReference type="InterPro" id="IPR058163">
    <property type="entry name" value="LysR-type_TF_proteobact-type"/>
</dbReference>
<dbReference type="Pfam" id="PF00126">
    <property type="entry name" value="HTH_1"/>
    <property type="match status" value="1"/>
</dbReference>
<keyword evidence="2" id="KW-0805">Transcription regulation</keyword>